<dbReference type="InterPro" id="IPR016024">
    <property type="entry name" value="ARM-type_fold"/>
</dbReference>
<dbReference type="GO" id="GO:0008017">
    <property type="term" value="F:microtubule binding"/>
    <property type="evidence" value="ECO:0007669"/>
    <property type="project" value="InterPro"/>
</dbReference>
<organism evidence="4 5">
    <name type="scientific">Chlamydomonas eustigma</name>
    <dbReference type="NCBI Taxonomy" id="1157962"/>
    <lineage>
        <taxon>Eukaryota</taxon>
        <taxon>Viridiplantae</taxon>
        <taxon>Chlorophyta</taxon>
        <taxon>core chlorophytes</taxon>
        <taxon>Chlorophyceae</taxon>
        <taxon>CS clade</taxon>
        <taxon>Chlamydomonadales</taxon>
        <taxon>Chlamydomonadaceae</taxon>
        <taxon>Chlamydomonas</taxon>
    </lineage>
</organism>
<feature type="compositionally biased region" description="Basic and acidic residues" evidence="1">
    <location>
        <begin position="782"/>
        <end position="791"/>
    </location>
</feature>
<keyword evidence="5" id="KW-1185">Reference proteome</keyword>
<feature type="region of interest" description="Disordered" evidence="1">
    <location>
        <begin position="271"/>
        <end position="391"/>
    </location>
</feature>
<dbReference type="Pfam" id="PF24713">
    <property type="entry name" value="TOR1L1_C"/>
    <property type="match status" value="1"/>
</dbReference>
<dbReference type="InterPro" id="IPR033337">
    <property type="entry name" value="TORTIFOLIA1/SINE1-2"/>
</dbReference>
<evidence type="ECO:0000256" key="2">
    <source>
        <dbReference type="SAM" id="SignalP"/>
    </source>
</evidence>
<feature type="compositionally biased region" description="Polar residues" evidence="1">
    <location>
        <begin position="370"/>
        <end position="391"/>
    </location>
</feature>
<proteinExistence type="predicted"/>
<name>A0A250WXM5_9CHLO</name>
<dbReference type="GO" id="GO:0005874">
    <property type="term" value="C:microtubule"/>
    <property type="evidence" value="ECO:0007669"/>
    <property type="project" value="InterPro"/>
</dbReference>
<evidence type="ECO:0000256" key="1">
    <source>
        <dbReference type="SAM" id="MobiDB-lite"/>
    </source>
</evidence>
<dbReference type="InterPro" id="IPR011989">
    <property type="entry name" value="ARM-like"/>
</dbReference>
<evidence type="ECO:0000259" key="3">
    <source>
        <dbReference type="Pfam" id="PF24713"/>
    </source>
</evidence>
<feature type="compositionally biased region" description="Low complexity" evidence="1">
    <location>
        <begin position="520"/>
        <end position="534"/>
    </location>
</feature>
<dbReference type="AlphaFoldDB" id="A0A250WXM5"/>
<sequence>MCIALTLFSLCETSLICVLLSLAPCVLQDVDSSVREAASEALAMLAKGLTEVGQWPAPGASPVLKVITDCMTDGKKELQASACSALGMAAPYIGTVETSLAKDLVKKVNTAAFQAPHALFAAIGSVDPNSRQPVGLMPINTSTFLPLLPALIGQPAIPATGSPGSGALGALASKDWFLRRASADMICTAALVYGPALEPESCWDANDSRSLTARCIRALDQFCKFDKVKEVREMAREALLLLEMLMDYGKQGGSTGNWGTHAEVQIKERAASGMNSSPAPPLPRLIAPPTLRTASPQRPPTAVKSPTSARSTPAAAAAAAAPPVSAPRQRSPVRSSFQKQSSVNDRFQRAHTDEDDILDARGRFADSDAQEASTTAPSNQPDPYSSPDQVTLKSKQLDHMDLTLLTPSGAFGSRTPSPSHDSASTTTAAASFSMYPADPGPNLAAAAAASPVLSGHKGQETVSLPMEQWQSMQQQLKEMEQRQKELLVSLASVKNESKKTIATLKERVKSLEAQGSRQGSPLRSSFPLLPRLEPNWPSPQQQNRFSRASREEEDGSRSDVPLRRRPSTALPNNTSNSTGLDVSPRTSLNLIRPISPTPNPKRSSRDMVPAEVNASYVVALGAASVGTKSGDLQLMRLMQTTGCAWSDLKLETGLSLLQTFITRIQDGMMLQQITPWLWRLADDSEVQKLSIPDQQKQLLLQALTQAASNMAASDDIKGSEKFLLLAQTLRSHWAALESSSQQMTTTALPKSSATPRSSWPSAGEDASAEQERSRHPGLVDPNKLDALRDQLDAMQKGFLNSPHSAAGAAASASSKNY</sequence>
<feature type="compositionally biased region" description="Basic and acidic residues" evidence="1">
    <location>
        <begin position="346"/>
        <end position="366"/>
    </location>
</feature>
<dbReference type="PANTHER" id="PTHR31355:SF7">
    <property type="entry name" value="MICROTUBULE-ASSOCIATED PROTEIN TORTIFOLIA1"/>
    <property type="match status" value="1"/>
</dbReference>
<evidence type="ECO:0000313" key="4">
    <source>
        <dbReference type="EMBL" id="GAX75584.1"/>
    </source>
</evidence>
<dbReference type="Proteomes" id="UP000232323">
    <property type="component" value="Unassembled WGS sequence"/>
</dbReference>
<feature type="region of interest" description="Disordered" evidence="1">
    <location>
        <begin position="511"/>
        <end position="607"/>
    </location>
</feature>
<protein>
    <recommendedName>
        <fullName evidence="3">TORTIFOLIA1/TORL1-2 C-terminal domain-containing protein</fullName>
    </recommendedName>
</protein>
<feature type="signal peptide" evidence="2">
    <location>
        <begin position="1"/>
        <end position="28"/>
    </location>
</feature>
<evidence type="ECO:0000313" key="5">
    <source>
        <dbReference type="Proteomes" id="UP000232323"/>
    </source>
</evidence>
<comment type="caution">
    <text evidence="4">The sequence shown here is derived from an EMBL/GenBank/DDBJ whole genome shotgun (WGS) entry which is preliminary data.</text>
</comment>
<dbReference type="EMBL" id="BEGY01000013">
    <property type="protein sequence ID" value="GAX75584.1"/>
    <property type="molecule type" value="Genomic_DNA"/>
</dbReference>
<feature type="compositionally biased region" description="Polar residues" evidence="1">
    <location>
        <begin position="740"/>
        <end position="760"/>
    </location>
</feature>
<feature type="compositionally biased region" description="Low complexity" evidence="1">
    <location>
        <begin position="415"/>
        <end position="425"/>
    </location>
</feature>
<feature type="compositionally biased region" description="Low complexity" evidence="1">
    <location>
        <begin position="804"/>
        <end position="817"/>
    </location>
</feature>
<feature type="compositionally biased region" description="Polar residues" evidence="1">
    <location>
        <begin position="569"/>
        <end position="589"/>
    </location>
</feature>
<feature type="domain" description="TORTIFOLIA1/TORL1-2 C-terminal" evidence="3">
    <location>
        <begin position="628"/>
        <end position="733"/>
    </location>
</feature>
<gene>
    <name evidence="4" type="ORF">CEUSTIGMA_g3028.t1</name>
</gene>
<keyword evidence="2" id="KW-0732">Signal</keyword>
<dbReference type="Gene3D" id="1.25.10.10">
    <property type="entry name" value="Leucine-rich Repeat Variant"/>
    <property type="match status" value="1"/>
</dbReference>
<dbReference type="PANTHER" id="PTHR31355">
    <property type="entry name" value="MICROTUBULE-ASSOCIATED PROTEIN TORTIFOLIA1"/>
    <property type="match status" value="1"/>
</dbReference>
<dbReference type="InterPro" id="IPR057599">
    <property type="entry name" value="TORTIFOLIA1/TORL1-2_C"/>
</dbReference>
<feature type="region of interest" description="Disordered" evidence="1">
    <location>
        <begin position="406"/>
        <end position="425"/>
    </location>
</feature>
<dbReference type="SUPFAM" id="SSF48371">
    <property type="entry name" value="ARM repeat"/>
    <property type="match status" value="1"/>
</dbReference>
<dbReference type="OrthoDB" id="552366at2759"/>
<feature type="region of interest" description="Disordered" evidence="1">
    <location>
        <begin position="740"/>
        <end position="817"/>
    </location>
</feature>
<feature type="compositionally biased region" description="Low complexity" evidence="1">
    <location>
        <begin position="284"/>
        <end position="293"/>
    </location>
</feature>
<accession>A0A250WXM5</accession>
<reference evidence="4 5" key="1">
    <citation type="submission" date="2017-08" db="EMBL/GenBank/DDBJ databases">
        <title>Acidophilic green algal genome provides insights into adaptation to an acidic environment.</title>
        <authorList>
            <person name="Hirooka S."/>
            <person name="Hirose Y."/>
            <person name="Kanesaki Y."/>
            <person name="Higuchi S."/>
            <person name="Fujiwara T."/>
            <person name="Onuma R."/>
            <person name="Era A."/>
            <person name="Ohbayashi R."/>
            <person name="Uzuka A."/>
            <person name="Nozaki H."/>
            <person name="Yoshikawa H."/>
            <person name="Miyagishima S.Y."/>
        </authorList>
    </citation>
    <scope>NUCLEOTIDE SEQUENCE [LARGE SCALE GENOMIC DNA]</scope>
    <source>
        <strain evidence="4 5">NIES-2499</strain>
    </source>
</reference>
<feature type="chain" id="PRO_5012106157" description="TORTIFOLIA1/TORL1-2 C-terminal domain-containing protein" evidence="2">
    <location>
        <begin position="29"/>
        <end position="817"/>
    </location>
</feature>
<feature type="compositionally biased region" description="Low complexity" evidence="1">
    <location>
        <begin position="305"/>
        <end position="336"/>
    </location>
</feature>